<organism evidence="2 3">
    <name type="scientific">Bosea massiliensis</name>
    <dbReference type="NCBI Taxonomy" id="151419"/>
    <lineage>
        <taxon>Bacteria</taxon>
        <taxon>Pseudomonadati</taxon>
        <taxon>Pseudomonadota</taxon>
        <taxon>Alphaproteobacteria</taxon>
        <taxon>Hyphomicrobiales</taxon>
        <taxon>Boseaceae</taxon>
        <taxon>Bosea</taxon>
    </lineage>
</organism>
<dbReference type="InterPro" id="IPR000073">
    <property type="entry name" value="AB_hydrolase_1"/>
</dbReference>
<dbReference type="RefSeq" id="WP_066734783.1">
    <property type="nucleotide sequence ID" value="NZ_JBHSLU010000022.1"/>
</dbReference>
<protein>
    <submittedName>
        <fullName evidence="2">Alpha/beta fold hydrolase BchO</fullName>
    </submittedName>
</protein>
<gene>
    <name evidence="2" type="primary">bchO</name>
    <name evidence="2" type="ORF">ACFPN9_10795</name>
</gene>
<dbReference type="Gene3D" id="3.40.50.1820">
    <property type="entry name" value="alpha/beta hydrolase"/>
    <property type="match status" value="1"/>
</dbReference>
<feature type="domain" description="AB hydrolase-1" evidence="1">
    <location>
        <begin position="39"/>
        <end position="276"/>
    </location>
</feature>
<dbReference type="Proteomes" id="UP001596060">
    <property type="component" value="Unassembled WGS sequence"/>
</dbReference>
<dbReference type="NCBIfam" id="TIGR03056">
    <property type="entry name" value="bchO_mg_che_rel"/>
    <property type="match status" value="1"/>
</dbReference>
<name>A0ABW0P2W7_9HYPH</name>
<dbReference type="PRINTS" id="PR00412">
    <property type="entry name" value="EPOXHYDRLASE"/>
</dbReference>
<dbReference type="Pfam" id="PF00561">
    <property type="entry name" value="Abhydrolase_1"/>
    <property type="match status" value="1"/>
</dbReference>
<dbReference type="PRINTS" id="PR00111">
    <property type="entry name" value="ABHYDROLASE"/>
</dbReference>
<dbReference type="PANTHER" id="PTHR43798">
    <property type="entry name" value="MONOACYLGLYCEROL LIPASE"/>
    <property type="match status" value="1"/>
</dbReference>
<dbReference type="InterPro" id="IPR029058">
    <property type="entry name" value="AB_hydrolase_fold"/>
</dbReference>
<keyword evidence="3" id="KW-1185">Reference proteome</keyword>
<dbReference type="InterPro" id="IPR017497">
    <property type="entry name" value="BchO"/>
</dbReference>
<evidence type="ECO:0000259" key="1">
    <source>
        <dbReference type="Pfam" id="PF00561"/>
    </source>
</evidence>
<dbReference type="EMBL" id="JBHSLU010000022">
    <property type="protein sequence ID" value="MFC5505747.1"/>
    <property type="molecule type" value="Genomic_DNA"/>
</dbReference>
<evidence type="ECO:0000313" key="2">
    <source>
        <dbReference type="EMBL" id="MFC5505747.1"/>
    </source>
</evidence>
<accession>A0ABW0P2W7</accession>
<dbReference type="PANTHER" id="PTHR43798:SF33">
    <property type="entry name" value="HYDROLASE, PUTATIVE (AFU_ORTHOLOGUE AFUA_2G14860)-RELATED"/>
    <property type="match status" value="1"/>
</dbReference>
<dbReference type="GO" id="GO:0016787">
    <property type="term" value="F:hydrolase activity"/>
    <property type="evidence" value="ECO:0007669"/>
    <property type="project" value="UniProtKB-KW"/>
</dbReference>
<evidence type="ECO:0000313" key="3">
    <source>
        <dbReference type="Proteomes" id="UP001596060"/>
    </source>
</evidence>
<comment type="caution">
    <text evidence="2">The sequence shown here is derived from an EMBL/GenBank/DDBJ whole genome shotgun (WGS) entry which is preliminary data.</text>
</comment>
<reference evidence="3" key="1">
    <citation type="journal article" date="2019" name="Int. J. Syst. Evol. Microbiol.">
        <title>The Global Catalogue of Microorganisms (GCM) 10K type strain sequencing project: providing services to taxonomists for standard genome sequencing and annotation.</title>
        <authorList>
            <consortium name="The Broad Institute Genomics Platform"/>
            <consortium name="The Broad Institute Genome Sequencing Center for Infectious Disease"/>
            <person name="Wu L."/>
            <person name="Ma J."/>
        </authorList>
    </citation>
    <scope>NUCLEOTIDE SEQUENCE [LARGE SCALE GENOMIC DNA]</scope>
    <source>
        <strain evidence="3">CCUG 43117</strain>
    </source>
</reference>
<keyword evidence="2" id="KW-0378">Hydrolase</keyword>
<sequence length="297" mass="31539">MSAALSWASEGRDWPNRAASRFVAAGGLSWHVQEMGQGPTLLLLHGTGASTHSWRDLLPLLARDFHVVAPDLPGHGFTEAPERDRLSLPAMARSLAALLGKLGVEPEGVVGHSAGAAIAMQMVLTGAVAPSCLISLNGALLPFRGVASQLFPSVARLLVLNPLVPRFFAWRAGSADAVTQLLEGTGSRLDARGQELYQRLFSNRVHVASTLGMMANWDLETLGRGFPRLDLPVLLVVGAGDRAVPPADAREVARRLPQARIETVPGAGHLVHEEKPAEIAALIGAEMLRHREAVASC</sequence>
<dbReference type="InterPro" id="IPR050266">
    <property type="entry name" value="AB_hydrolase_sf"/>
</dbReference>
<dbReference type="SUPFAM" id="SSF53474">
    <property type="entry name" value="alpha/beta-Hydrolases"/>
    <property type="match status" value="1"/>
</dbReference>
<dbReference type="InterPro" id="IPR000639">
    <property type="entry name" value="Epox_hydrolase-like"/>
</dbReference>
<proteinExistence type="predicted"/>